<feature type="transmembrane region" description="Helical" evidence="1">
    <location>
        <begin position="102"/>
        <end position="121"/>
    </location>
</feature>
<comment type="caution">
    <text evidence="2">The sequence shown here is derived from an EMBL/GenBank/DDBJ whole genome shotgun (WGS) entry which is preliminary data.</text>
</comment>
<evidence type="ECO:0000313" key="2">
    <source>
        <dbReference type="EMBL" id="MPL73844.1"/>
    </source>
</evidence>
<organism evidence="2">
    <name type="scientific">bioreactor metagenome</name>
    <dbReference type="NCBI Taxonomy" id="1076179"/>
    <lineage>
        <taxon>unclassified sequences</taxon>
        <taxon>metagenomes</taxon>
        <taxon>ecological metagenomes</taxon>
    </lineage>
</organism>
<reference evidence="2" key="1">
    <citation type="submission" date="2019-08" db="EMBL/GenBank/DDBJ databases">
        <authorList>
            <person name="Kucharzyk K."/>
            <person name="Murdoch R.W."/>
            <person name="Higgins S."/>
            <person name="Loffler F."/>
        </authorList>
    </citation>
    <scope>NUCLEOTIDE SEQUENCE</scope>
</reference>
<dbReference type="AlphaFoldDB" id="A0A644U4K1"/>
<sequence length="157" mass="18301">MKTTTLFPVVLKKIGWILFVPFFALCLYCLFGKGTEVFPVKVFSIFPEFAFDSSTDKFGVIIENCILDEISIVGLTVSLLFLTFSKEKDEDECIASIRMHSIFWSIIVNYIMLILVTIFVYGLSYMIFSYFSLLSLLFIFMVKYNIELYKFRRSNNE</sequence>
<keyword evidence="1" id="KW-0472">Membrane</keyword>
<feature type="transmembrane region" description="Helical" evidence="1">
    <location>
        <begin position="127"/>
        <end position="146"/>
    </location>
</feature>
<keyword evidence="1" id="KW-0812">Transmembrane</keyword>
<accession>A0A644U4K1</accession>
<dbReference type="EMBL" id="VSSQ01000076">
    <property type="protein sequence ID" value="MPL73844.1"/>
    <property type="molecule type" value="Genomic_DNA"/>
</dbReference>
<protein>
    <submittedName>
        <fullName evidence="2">Uncharacterized protein</fullName>
    </submittedName>
</protein>
<keyword evidence="1" id="KW-1133">Transmembrane helix</keyword>
<proteinExistence type="predicted"/>
<feature type="transmembrane region" description="Helical" evidence="1">
    <location>
        <begin position="14"/>
        <end position="31"/>
    </location>
</feature>
<gene>
    <name evidence="2" type="ORF">SDC9_19652</name>
</gene>
<name>A0A644U4K1_9ZZZZ</name>
<evidence type="ECO:0000256" key="1">
    <source>
        <dbReference type="SAM" id="Phobius"/>
    </source>
</evidence>